<dbReference type="InterPro" id="IPR030878">
    <property type="entry name" value="Ribosomal_uL15"/>
</dbReference>
<feature type="region of interest" description="Disordered" evidence="4">
    <location>
        <begin position="1"/>
        <end position="55"/>
    </location>
</feature>
<comment type="similarity">
    <text evidence="1">Belongs to the universal ribosomal protein uL15 family.</text>
</comment>
<dbReference type="AlphaFoldDB" id="A0A382MH16"/>
<dbReference type="HAMAP" id="MF_01341">
    <property type="entry name" value="Ribosomal_uL15"/>
    <property type="match status" value="1"/>
</dbReference>
<dbReference type="NCBIfam" id="TIGR01071">
    <property type="entry name" value="rplO_bact"/>
    <property type="match status" value="1"/>
</dbReference>
<evidence type="ECO:0000313" key="6">
    <source>
        <dbReference type="EMBL" id="SVC48264.1"/>
    </source>
</evidence>
<feature type="compositionally biased region" description="Gly residues" evidence="4">
    <location>
        <begin position="21"/>
        <end position="35"/>
    </location>
</feature>
<name>A0A382MH16_9ZZZZ</name>
<dbReference type="GO" id="GO:0006412">
    <property type="term" value="P:translation"/>
    <property type="evidence" value="ECO:0007669"/>
    <property type="project" value="InterPro"/>
</dbReference>
<organism evidence="6">
    <name type="scientific">marine metagenome</name>
    <dbReference type="NCBI Taxonomy" id="408172"/>
    <lineage>
        <taxon>unclassified sequences</taxon>
        <taxon>metagenomes</taxon>
        <taxon>ecological metagenomes</taxon>
    </lineage>
</organism>
<feature type="domain" description="Large ribosomal subunit protein uL15/eL18" evidence="5">
    <location>
        <begin position="77"/>
        <end position="143"/>
    </location>
</feature>
<proteinExistence type="inferred from homology"/>
<reference evidence="6" key="1">
    <citation type="submission" date="2018-05" db="EMBL/GenBank/DDBJ databases">
        <authorList>
            <person name="Lanie J.A."/>
            <person name="Ng W.-L."/>
            <person name="Kazmierczak K.M."/>
            <person name="Andrzejewski T.M."/>
            <person name="Davidsen T.M."/>
            <person name="Wayne K.J."/>
            <person name="Tettelin H."/>
            <person name="Glass J.I."/>
            <person name="Rusch D."/>
            <person name="Podicherti R."/>
            <person name="Tsui H.-C.T."/>
            <person name="Winkler M.E."/>
        </authorList>
    </citation>
    <scope>NUCLEOTIDE SEQUENCE</scope>
</reference>
<sequence length="145" mass="15896">MKLSELKATPGSRKDRKRIGRGTGSGTGKTSGRGQKGQKSRSGGNPHPWFEGGQMPLYRRLPKRGFTNIFKKEYEIVNLAQLAGLETKNPITPEVMREKGIIRRVDSVKILGNGELPEALTVHAQKFSRSAVDKIEKAGGKVVTI</sequence>
<dbReference type="Pfam" id="PF00828">
    <property type="entry name" value="Ribosomal_L27A"/>
    <property type="match status" value="1"/>
</dbReference>
<protein>
    <recommendedName>
        <fullName evidence="5">Large ribosomal subunit protein uL15/eL18 domain-containing protein</fullName>
    </recommendedName>
</protein>
<dbReference type="PANTHER" id="PTHR12934">
    <property type="entry name" value="50S RIBOSOMAL PROTEIN L15"/>
    <property type="match status" value="1"/>
</dbReference>
<dbReference type="EMBL" id="UINC01093665">
    <property type="protein sequence ID" value="SVC48264.1"/>
    <property type="molecule type" value="Genomic_DNA"/>
</dbReference>
<evidence type="ECO:0000256" key="2">
    <source>
        <dbReference type="ARBA" id="ARBA00022980"/>
    </source>
</evidence>
<keyword evidence="3" id="KW-0687">Ribonucleoprotein</keyword>
<gene>
    <name evidence="6" type="ORF">METZ01_LOCUS301118</name>
</gene>
<dbReference type="GO" id="GO:0022625">
    <property type="term" value="C:cytosolic large ribosomal subunit"/>
    <property type="evidence" value="ECO:0007669"/>
    <property type="project" value="TreeGrafter"/>
</dbReference>
<dbReference type="InterPro" id="IPR036227">
    <property type="entry name" value="Ribosomal_uL15/eL18_sf"/>
</dbReference>
<dbReference type="InterPro" id="IPR021131">
    <property type="entry name" value="Ribosomal_uL15/eL18"/>
</dbReference>
<evidence type="ECO:0000256" key="4">
    <source>
        <dbReference type="SAM" id="MobiDB-lite"/>
    </source>
</evidence>
<dbReference type="SUPFAM" id="SSF52080">
    <property type="entry name" value="Ribosomal proteins L15p and L18e"/>
    <property type="match status" value="1"/>
</dbReference>
<evidence type="ECO:0000259" key="5">
    <source>
        <dbReference type="Pfam" id="PF00828"/>
    </source>
</evidence>
<keyword evidence="2" id="KW-0689">Ribosomal protein</keyword>
<dbReference type="PANTHER" id="PTHR12934:SF11">
    <property type="entry name" value="LARGE RIBOSOMAL SUBUNIT PROTEIN UL15M"/>
    <property type="match status" value="1"/>
</dbReference>
<evidence type="ECO:0000256" key="1">
    <source>
        <dbReference type="ARBA" id="ARBA00007320"/>
    </source>
</evidence>
<accession>A0A382MH16</accession>
<dbReference type="Gene3D" id="3.100.10.10">
    <property type="match status" value="1"/>
</dbReference>
<evidence type="ECO:0000256" key="3">
    <source>
        <dbReference type="ARBA" id="ARBA00023274"/>
    </source>
</evidence>
<dbReference type="InterPro" id="IPR005749">
    <property type="entry name" value="Ribosomal_uL15_bac-type"/>
</dbReference>
<dbReference type="InterPro" id="IPR001196">
    <property type="entry name" value="Ribosomal_uL15_CS"/>
</dbReference>
<dbReference type="GO" id="GO:0003735">
    <property type="term" value="F:structural constituent of ribosome"/>
    <property type="evidence" value="ECO:0007669"/>
    <property type="project" value="InterPro"/>
</dbReference>
<dbReference type="PROSITE" id="PS00475">
    <property type="entry name" value="RIBOSOMAL_L15"/>
    <property type="match status" value="1"/>
</dbReference>